<dbReference type="InterPro" id="IPR046470">
    <property type="entry name" value="SAM_HAT_C"/>
</dbReference>
<dbReference type="PANTHER" id="PTHR35092">
    <property type="entry name" value="CHLORINASE MJ1651"/>
    <property type="match status" value="1"/>
</dbReference>
<dbReference type="SUPFAM" id="SSF101852">
    <property type="entry name" value="Bacterial fluorinating enzyme, C-terminal domain"/>
    <property type="match status" value="1"/>
</dbReference>
<protein>
    <recommendedName>
        <fullName evidence="7">S-adenosyl-l-methionine hydroxide adenosyltransferase</fullName>
    </recommendedName>
</protein>
<evidence type="ECO:0008006" key="7">
    <source>
        <dbReference type="Google" id="ProtNLM"/>
    </source>
</evidence>
<comment type="caution">
    <text evidence="5">The sequence shown here is derived from an EMBL/GenBank/DDBJ whole genome shotgun (WGS) entry which is preliminary data.</text>
</comment>
<gene>
    <name evidence="5" type="ORF">B7P33_18735</name>
</gene>
<dbReference type="OrthoDB" id="9792195at2"/>
<evidence type="ECO:0000313" key="5">
    <source>
        <dbReference type="EMBL" id="PCE62669.1"/>
    </source>
</evidence>
<evidence type="ECO:0000313" key="6">
    <source>
        <dbReference type="Proteomes" id="UP000219559"/>
    </source>
</evidence>
<dbReference type="Proteomes" id="UP000219559">
    <property type="component" value="Unassembled WGS sequence"/>
</dbReference>
<dbReference type="Gene3D" id="3.40.50.10790">
    <property type="entry name" value="S-adenosyl-l-methionine hydroxide adenosyltransferase, N-terminal"/>
    <property type="match status" value="1"/>
</dbReference>
<evidence type="ECO:0000259" key="4">
    <source>
        <dbReference type="Pfam" id="PF20257"/>
    </source>
</evidence>
<organism evidence="5 6">
    <name type="scientific">Sediminicola luteus</name>
    <dbReference type="NCBI Taxonomy" id="319238"/>
    <lineage>
        <taxon>Bacteria</taxon>
        <taxon>Pseudomonadati</taxon>
        <taxon>Bacteroidota</taxon>
        <taxon>Flavobacteriia</taxon>
        <taxon>Flavobacteriales</taxon>
        <taxon>Flavobacteriaceae</taxon>
        <taxon>Sediminicola</taxon>
    </lineage>
</organism>
<dbReference type="Pfam" id="PF01887">
    <property type="entry name" value="SAM_HAT_N"/>
    <property type="match status" value="1"/>
</dbReference>
<feature type="domain" description="S-adenosyl-l-methionine hydroxide adenosyltransferase C-terminal" evidence="4">
    <location>
        <begin position="170"/>
        <end position="270"/>
    </location>
</feature>
<dbReference type="InterPro" id="IPR023227">
    <property type="entry name" value="SAM_OH_AdoTrfase_C_sf"/>
</dbReference>
<dbReference type="EMBL" id="NBWU01000008">
    <property type="protein sequence ID" value="PCE62669.1"/>
    <property type="molecule type" value="Genomic_DNA"/>
</dbReference>
<dbReference type="InterPro" id="IPR002747">
    <property type="entry name" value="SAM_OH_AdoTrfase"/>
</dbReference>
<keyword evidence="6" id="KW-1185">Reference proteome</keyword>
<accession>A0A2A4G100</accession>
<reference evidence="5 6" key="1">
    <citation type="submission" date="2017-04" db="EMBL/GenBank/DDBJ databases">
        <title>A new member of the family Flavobacteriaceae isolated from ascidians.</title>
        <authorList>
            <person name="Chen L."/>
        </authorList>
    </citation>
    <scope>NUCLEOTIDE SEQUENCE [LARGE SCALE GENOMIC DNA]</scope>
    <source>
        <strain evidence="5 6">HQA918</strain>
    </source>
</reference>
<dbReference type="Pfam" id="PF20257">
    <property type="entry name" value="SAM_HAT_C"/>
    <property type="match status" value="1"/>
</dbReference>
<evidence type="ECO:0000256" key="2">
    <source>
        <dbReference type="ARBA" id="ARBA00024035"/>
    </source>
</evidence>
<name>A0A2A4G100_9FLAO</name>
<comment type="similarity">
    <text evidence="2">Belongs to the SAM hydrolase / SAM-dependent halogenase family.</text>
</comment>
<feature type="domain" description="S-adenosyl-l-methionine hydroxide adenosyltransferase N-terminal" evidence="3">
    <location>
        <begin position="4"/>
        <end position="145"/>
    </location>
</feature>
<proteinExistence type="inferred from homology"/>
<sequence length="276" mass="30659">MAIITLTTDFGYKDPYVSALKGSIYSELDQALLVDISHQVTPFDTQECAYIVKNAFHYFPEGSIHLIGVDAEATPENQHLVVLLQGHYFIVANNGIIELLMGDQQPEKVYSVALPNAASLSFPEIHVLAKVACHLARGGTLEVIGKPFEGLKGTKDFEAHITDNGKKIQGSIEYIDNYGNIITNIDRHLFEAYRNGRDFEILIRDKKITEVYESYSGFVNFELEKSKRKGPGDFLALFNSAGVLEFAIYKSNAKTVGGARTLIGLKHRDPVTIIFN</sequence>
<keyword evidence="1" id="KW-0949">S-adenosyl-L-methionine</keyword>
<dbReference type="PIRSF" id="PIRSF006779">
    <property type="entry name" value="UCP006779"/>
    <property type="match status" value="1"/>
</dbReference>
<dbReference type="Gene3D" id="2.40.30.90">
    <property type="entry name" value="Bacterial fluorinating enzyme like"/>
    <property type="match status" value="1"/>
</dbReference>
<evidence type="ECO:0000256" key="1">
    <source>
        <dbReference type="ARBA" id="ARBA00022691"/>
    </source>
</evidence>
<dbReference type="InterPro" id="IPR046469">
    <property type="entry name" value="SAM_HAT_N"/>
</dbReference>
<dbReference type="InterPro" id="IPR023228">
    <property type="entry name" value="SAM_OH_AdoTrfase_N_sf"/>
</dbReference>
<evidence type="ECO:0000259" key="3">
    <source>
        <dbReference type="Pfam" id="PF01887"/>
    </source>
</evidence>
<dbReference type="PANTHER" id="PTHR35092:SF1">
    <property type="entry name" value="CHLORINASE MJ1651"/>
    <property type="match status" value="1"/>
</dbReference>
<dbReference type="SUPFAM" id="SSF102522">
    <property type="entry name" value="Bacterial fluorinating enzyme, N-terminal domain"/>
    <property type="match status" value="1"/>
</dbReference>
<dbReference type="RefSeq" id="WP_097443756.1">
    <property type="nucleotide sequence ID" value="NZ_NBWU01000008.1"/>
</dbReference>
<dbReference type="AlphaFoldDB" id="A0A2A4G100"/>